<organism evidence="1 2">
    <name type="scientific">Dryococelus australis</name>
    <dbReference type="NCBI Taxonomy" id="614101"/>
    <lineage>
        <taxon>Eukaryota</taxon>
        <taxon>Metazoa</taxon>
        <taxon>Ecdysozoa</taxon>
        <taxon>Arthropoda</taxon>
        <taxon>Hexapoda</taxon>
        <taxon>Insecta</taxon>
        <taxon>Pterygota</taxon>
        <taxon>Neoptera</taxon>
        <taxon>Polyneoptera</taxon>
        <taxon>Phasmatodea</taxon>
        <taxon>Verophasmatodea</taxon>
        <taxon>Anareolatae</taxon>
        <taxon>Phasmatidae</taxon>
        <taxon>Eurycanthinae</taxon>
        <taxon>Dryococelus</taxon>
    </lineage>
</organism>
<proteinExistence type="predicted"/>
<comment type="caution">
    <text evidence="1">The sequence shown here is derived from an EMBL/GenBank/DDBJ whole genome shotgun (WGS) entry which is preliminary data.</text>
</comment>
<name>A0ABQ9HQL7_9NEOP</name>
<sequence>MCHYNQQSEKHKTNGLPVGSKAQTHAVLGLSVNNMTIPPPESMCAEINKIRIATLPTTQDTLGTIARQLSIRASVIISYQQLPVTRNFTTTTEDPVVTAATCYWIPPESAILSQTDYSHTLLHTMDYHHISSMSLSETHCQSVNKVHKLSMKENNINYAEICKDEWGQTVIDRLQHISNLVAADRVQSTMSVEEALENMYLYLEQNIMSIFFYDLMNQLKGDYHPDVKTVKAKLSQKYSEDILITEGYKLLTDTWYNNKKSDHKEE</sequence>
<dbReference type="EMBL" id="JARBHB010000004">
    <property type="protein sequence ID" value="KAJ8886647.1"/>
    <property type="molecule type" value="Genomic_DNA"/>
</dbReference>
<protein>
    <submittedName>
        <fullName evidence="1">Uncharacterized protein</fullName>
    </submittedName>
</protein>
<gene>
    <name evidence="1" type="ORF">PR048_012859</name>
</gene>
<dbReference type="Proteomes" id="UP001159363">
    <property type="component" value="Chromosome X"/>
</dbReference>
<evidence type="ECO:0000313" key="2">
    <source>
        <dbReference type="Proteomes" id="UP001159363"/>
    </source>
</evidence>
<reference evidence="1 2" key="1">
    <citation type="submission" date="2023-02" db="EMBL/GenBank/DDBJ databases">
        <title>LHISI_Scaffold_Assembly.</title>
        <authorList>
            <person name="Stuart O.P."/>
            <person name="Cleave R."/>
            <person name="Magrath M.J.L."/>
            <person name="Mikheyev A.S."/>
        </authorList>
    </citation>
    <scope>NUCLEOTIDE SEQUENCE [LARGE SCALE GENOMIC DNA]</scope>
    <source>
        <strain evidence="1">Daus_M_001</strain>
        <tissue evidence="1">Leg muscle</tissue>
    </source>
</reference>
<evidence type="ECO:0000313" key="1">
    <source>
        <dbReference type="EMBL" id="KAJ8886647.1"/>
    </source>
</evidence>
<accession>A0ABQ9HQL7</accession>
<keyword evidence="2" id="KW-1185">Reference proteome</keyword>